<dbReference type="AlphaFoldDB" id="A0A3M7MBH7"/>
<reference evidence="1 2" key="1">
    <citation type="journal article" date="2014" name="PLoS ONE">
        <title>De novo Genome Assembly of the Fungal Plant Pathogen Pyrenophora semeniperda.</title>
        <authorList>
            <person name="Soliai M.M."/>
            <person name="Meyer S.E."/>
            <person name="Udall J.A."/>
            <person name="Elzinga D.E."/>
            <person name="Hermansen R.A."/>
            <person name="Bodily P.M."/>
            <person name="Hart A.A."/>
            <person name="Coleman C.E."/>
        </authorList>
    </citation>
    <scope>NUCLEOTIDE SEQUENCE [LARGE SCALE GENOMIC DNA]</scope>
    <source>
        <strain evidence="1 2">CCB06</strain>
        <tissue evidence="1">Mycelium</tissue>
    </source>
</reference>
<gene>
    <name evidence="1" type="ORF">GMOD_00009214</name>
</gene>
<evidence type="ECO:0000313" key="1">
    <source>
        <dbReference type="EMBL" id="RMZ71866.1"/>
    </source>
</evidence>
<keyword evidence="2" id="KW-1185">Reference proteome</keyword>
<accession>A0A3M7MBH7</accession>
<name>A0A3M7MBH7_9PLEO</name>
<proteinExistence type="predicted"/>
<evidence type="ECO:0000313" key="2">
    <source>
        <dbReference type="Proteomes" id="UP000265663"/>
    </source>
</evidence>
<dbReference type="EMBL" id="KE747828">
    <property type="protein sequence ID" value="RMZ71866.1"/>
    <property type="molecule type" value="Genomic_DNA"/>
</dbReference>
<dbReference type="Proteomes" id="UP000265663">
    <property type="component" value="Unassembled WGS sequence"/>
</dbReference>
<protein>
    <submittedName>
        <fullName evidence="1">Uncharacterized protein</fullName>
    </submittedName>
</protein>
<sequence length="65" mass="7057">MGPCVQPCQIPQTGFRNGHRVSWMAQRGLVFVRWNAMCKMSASTTLLGMEARGESLLIGTTGLSS</sequence>
<organism evidence="1 2">
    <name type="scientific">Pyrenophora seminiperda CCB06</name>
    <dbReference type="NCBI Taxonomy" id="1302712"/>
    <lineage>
        <taxon>Eukaryota</taxon>
        <taxon>Fungi</taxon>
        <taxon>Dikarya</taxon>
        <taxon>Ascomycota</taxon>
        <taxon>Pezizomycotina</taxon>
        <taxon>Dothideomycetes</taxon>
        <taxon>Pleosporomycetidae</taxon>
        <taxon>Pleosporales</taxon>
        <taxon>Pleosporineae</taxon>
        <taxon>Pleosporaceae</taxon>
        <taxon>Pyrenophora</taxon>
    </lineage>
</organism>